<dbReference type="GO" id="GO:0004519">
    <property type="term" value="F:endonuclease activity"/>
    <property type="evidence" value="ECO:0007669"/>
    <property type="project" value="UniProtKB-KW"/>
</dbReference>
<dbReference type="Pfam" id="PF03372">
    <property type="entry name" value="Exo_endo_phos"/>
    <property type="match status" value="1"/>
</dbReference>
<keyword evidence="1" id="KW-0732">Signal</keyword>
<organism evidence="5 6">
    <name type="scientific">Spirosoma validum</name>
    <dbReference type="NCBI Taxonomy" id="2771355"/>
    <lineage>
        <taxon>Bacteria</taxon>
        <taxon>Pseudomonadati</taxon>
        <taxon>Bacteroidota</taxon>
        <taxon>Cytophagia</taxon>
        <taxon>Cytophagales</taxon>
        <taxon>Cytophagaceae</taxon>
        <taxon>Spirosoma</taxon>
    </lineage>
</organism>
<evidence type="ECO:0000313" key="6">
    <source>
        <dbReference type="Proteomes" id="UP000653797"/>
    </source>
</evidence>
<keyword evidence="6" id="KW-1185">Reference proteome</keyword>
<dbReference type="InterPro" id="IPR036691">
    <property type="entry name" value="Endo/exonu/phosph_ase_sf"/>
</dbReference>
<dbReference type="Gene3D" id="3.60.10.10">
    <property type="entry name" value="Endonuclease/exonuclease/phosphatase"/>
    <property type="match status" value="1"/>
</dbReference>
<dbReference type="SUPFAM" id="SSF56219">
    <property type="entry name" value="DNase I-like"/>
    <property type="match status" value="1"/>
</dbReference>
<dbReference type="CDD" id="cd10283">
    <property type="entry name" value="MnuA_DNase1-like"/>
    <property type="match status" value="1"/>
</dbReference>
<dbReference type="NCBIfam" id="NF033681">
    <property type="entry name" value="ExeM_NucH_DNase"/>
    <property type="match status" value="1"/>
</dbReference>
<proteinExistence type="predicted"/>
<evidence type="ECO:0000256" key="2">
    <source>
        <dbReference type="SAM" id="MobiDB-lite"/>
    </source>
</evidence>
<comment type="caution">
    <text evidence="5">The sequence shown here is derived from an EMBL/GenBank/DDBJ whole genome shotgun (WGS) entry which is preliminary data.</text>
</comment>
<evidence type="ECO:0000256" key="1">
    <source>
        <dbReference type="ARBA" id="ARBA00022729"/>
    </source>
</evidence>
<keyword evidence="5" id="KW-0378">Hydrolase</keyword>
<accession>A0A927AXL6</accession>
<reference evidence="5" key="1">
    <citation type="submission" date="2020-09" db="EMBL/GenBank/DDBJ databases">
        <authorList>
            <person name="Kim M.K."/>
        </authorList>
    </citation>
    <scope>NUCLEOTIDE SEQUENCE</scope>
    <source>
        <strain evidence="5">BT704</strain>
    </source>
</reference>
<dbReference type="InterPro" id="IPR005135">
    <property type="entry name" value="Endo/exonuclease/phosphatase"/>
</dbReference>
<dbReference type="InterPro" id="IPR032812">
    <property type="entry name" value="SbsA_Ig"/>
</dbReference>
<dbReference type="AlphaFoldDB" id="A0A927AXL6"/>
<dbReference type="CDD" id="cd04486">
    <property type="entry name" value="YhcR_OBF_like"/>
    <property type="match status" value="1"/>
</dbReference>
<evidence type="ECO:0000259" key="3">
    <source>
        <dbReference type="Pfam" id="PF03372"/>
    </source>
</evidence>
<protein>
    <submittedName>
        <fullName evidence="5">ExeM/NucH family extracellular endonuclease</fullName>
    </submittedName>
</protein>
<dbReference type="Proteomes" id="UP000653797">
    <property type="component" value="Unassembled WGS sequence"/>
</dbReference>
<feature type="region of interest" description="Disordered" evidence="2">
    <location>
        <begin position="761"/>
        <end position="782"/>
    </location>
</feature>
<dbReference type="InterPro" id="IPR047971">
    <property type="entry name" value="ExeM-like"/>
</dbReference>
<dbReference type="PANTHER" id="PTHR42834:SF1">
    <property type="entry name" value="ENDONUCLEASE_EXONUCLEASE_PHOSPHATASE FAMILY PROTEIN (AFU_ORTHOLOGUE AFUA_3G09210)"/>
    <property type="match status" value="1"/>
</dbReference>
<dbReference type="EMBL" id="JACXAA010000001">
    <property type="protein sequence ID" value="MBD2751636.1"/>
    <property type="molecule type" value="Genomic_DNA"/>
</dbReference>
<dbReference type="PANTHER" id="PTHR42834">
    <property type="entry name" value="ENDONUCLEASE/EXONUCLEASE/PHOSPHATASE FAMILY PROTEIN (AFU_ORTHOLOGUE AFUA_3G09210)"/>
    <property type="match status" value="1"/>
</dbReference>
<dbReference type="Pfam" id="PF13205">
    <property type="entry name" value="Big_5"/>
    <property type="match status" value="1"/>
</dbReference>
<keyword evidence="5" id="KW-0255">Endonuclease</keyword>
<gene>
    <name evidence="5" type="ORF">IC230_01935</name>
</gene>
<evidence type="ECO:0000259" key="4">
    <source>
        <dbReference type="Pfam" id="PF13205"/>
    </source>
</evidence>
<feature type="domain" description="SbsA Ig-like" evidence="4">
    <location>
        <begin position="224"/>
        <end position="325"/>
    </location>
</feature>
<feature type="domain" description="Endonuclease/exonuclease/phosphatase" evidence="3">
    <location>
        <begin position="624"/>
        <end position="906"/>
    </location>
</feature>
<keyword evidence="5" id="KW-0540">Nuclease</keyword>
<evidence type="ECO:0000313" key="5">
    <source>
        <dbReference type="EMBL" id="MBD2751636.1"/>
    </source>
</evidence>
<sequence length="1059" mass="111319">MKKFFNLFNPCLNLRKRTNFSFLVLMLMGLVPHEVYAQLITNSFTGASICPTPGNSSSVITNATVSEFSRQTLNCTSAANVFNSTNLSTTPSRSDNSYIEYHITANAGYTLNLTSLSFIRQGSNTAPNSLIVSYSTDAANFNSTRVDMAPSITPTTSTTVGATLTWTFPSSVTTAAGGTVTFRFYPYGTVRVDPTAPTSSTALSTGTFRIDEVSLYGSVVAASDIPPTVTGTTPITLASNVAPNSNIGLTFSEPVTATAGSFSVSGSTSGTHTFVLSGGPTTYTLNPDIDFAEGETVTVKAFASQITDQDGTPDNLASDYSFSFTVLPYMDVTKIHDIQGSGLSFDPAFGGMRRIEGIVTRAFLGTAGLSGFYVQEEDADADLNASTSEGIFVYDPAGLFVGNEGDKVRITGTVAEFTSGTSSSLTQLSNLLYVENLGASTLPAFTPVNLPVTNVSDLEAYEGMLVTMGATTGNLAVTEYFQLGLYGQLVLAATGASNQTNTDARLDQYTQFNSPSVSGYATYMAELAKRRIYLDDGSSASYPATISFGRGGNPLSASNTLRGGDEVASIMTVLDERFEGYRLQTKNGVNFQPTNARPVAAPAVGGTLRVASANVLNYFNGNGLGGGFPTARGATTLEEFNRQRAKVLQNLLNTGADIIGLMEVENDGYGSASAIQDLVNGLNTLTAPGTYTFVNPGTIATDAITVAMIYKPGVASAVGAPASLSTNADFNGVGRRPLAQTFQQIATGEILTVVVNHFKSKGSSQGGAGDTDIVDGQGASNGTRTRQAQALTTWLAGKPTGTNDPDYLIIGDLNSYAKEDPITFLEGSGFGNLLPTTSYSYVFDGQFGSLDHALATSSLAAQVTGAEKWHINSDEPTILDYNTEYGTNTTKPASLYAADQFRSSDHDPVVIGFNLVTPADLVPIIYARPTVQNGPGDVTVVVDVLEINNVASSGLITVKVSKDTKISLTMSGTATSVNNRTVQNSVWTFDGTSDLGYYVLTTSQPVAAGDRLSFGLEGTLTPNTTTGSLTINSVVLGNSGGETKVNNNIDVDKIEYFQQ</sequence>
<name>A0A927AXL6_9BACT</name>